<dbReference type="Pfam" id="PF13603">
    <property type="entry name" value="tRNA-synt_1_2"/>
    <property type="match status" value="1"/>
</dbReference>
<feature type="domain" description="Leucyl-tRNA synthetase editing" evidence="10">
    <location>
        <begin position="132"/>
        <end position="190"/>
    </location>
</feature>
<reference evidence="11 12" key="1">
    <citation type="submission" date="2020-08" db="EMBL/GenBank/DDBJ databases">
        <title>Plant Genome Project.</title>
        <authorList>
            <person name="Zhang R.-G."/>
        </authorList>
    </citation>
    <scope>NUCLEOTIDE SEQUENCE [LARGE SCALE GENOMIC DNA]</scope>
    <source>
        <tissue evidence="11">Rhizome</tissue>
    </source>
</reference>
<keyword evidence="7" id="KW-0175">Coiled coil</keyword>
<name>A0A8J5LE72_ZINOF</name>
<evidence type="ECO:0000313" key="11">
    <source>
        <dbReference type="EMBL" id="KAG6509608.1"/>
    </source>
</evidence>
<dbReference type="FunFam" id="3.90.740.10:FF:000010">
    <property type="entry name" value="Valine--tRNA ligase"/>
    <property type="match status" value="1"/>
</dbReference>
<evidence type="ECO:0000256" key="7">
    <source>
        <dbReference type="ARBA" id="ARBA00023054"/>
    </source>
</evidence>
<dbReference type="PANTHER" id="PTHR11946">
    <property type="entry name" value="VALYL-TRNA SYNTHETASES"/>
    <property type="match status" value="1"/>
</dbReference>
<keyword evidence="12" id="KW-1185">Reference proteome</keyword>
<keyword evidence="4" id="KW-0547">Nucleotide-binding</keyword>
<evidence type="ECO:0000256" key="3">
    <source>
        <dbReference type="ARBA" id="ARBA00022598"/>
    </source>
</evidence>
<dbReference type="PANTHER" id="PTHR11946:SF109">
    <property type="entry name" value="VALINE--TRNA LIGASE"/>
    <property type="match status" value="1"/>
</dbReference>
<keyword evidence="6" id="KW-0648">Protein biosynthesis</keyword>
<evidence type="ECO:0000256" key="6">
    <source>
        <dbReference type="ARBA" id="ARBA00022917"/>
    </source>
</evidence>
<evidence type="ECO:0000256" key="4">
    <source>
        <dbReference type="ARBA" id="ARBA00022741"/>
    </source>
</evidence>
<evidence type="ECO:0000256" key="2">
    <source>
        <dbReference type="ARBA" id="ARBA00013169"/>
    </source>
</evidence>
<dbReference type="GO" id="GO:0006438">
    <property type="term" value="P:valyl-tRNA aminoacylation"/>
    <property type="evidence" value="ECO:0007669"/>
    <property type="project" value="InterPro"/>
</dbReference>
<dbReference type="GO" id="GO:0005524">
    <property type="term" value="F:ATP binding"/>
    <property type="evidence" value="ECO:0007669"/>
    <property type="project" value="UniProtKB-KW"/>
</dbReference>
<dbReference type="Gene3D" id="3.90.740.10">
    <property type="entry name" value="Valyl/Leucyl/Isoleucyl-tRNA synthetase, editing domain"/>
    <property type="match status" value="1"/>
</dbReference>
<evidence type="ECO:0000259" key="10">
    <source>
        <dbReference type="Pfam" id="PF13603"/>
    </source>
</evidence>
<proteinExistence type="inferred from homology"/>
<dbReference type="InterPro" id="IPR002303">
    <property type="entry name" value="Valyl-tRNA_ligase"/>
</dbReference>
<keyword evidence="3" id="KW-0436">Ligase</keyword>
<dbReference type="EMBL" id="JACMSC010000008">
    <property type="protein sequence ID" value="KAG6509608.1"/>
    <property type="molecule type" value="Genomic_DNA"/>
</dbReference>
<protein>
    <recommendedName>
        <fullName evidence="2">valine--tRNA ligase</fullName>
        <ecNumber evidence="2">6.1.1.9</ecNumber>
    </recommendedName>
    <alternativeName>
        <fullName evidence="9">Valyl-tRNA synthetase</fullName>
    </alternativeName>
</protein>
<dbReference type="GO" id="GO:0004832">
    <property type="term" value="F:valine-tRNA ligase activity"/>
    <property type="evidence" value="ECO:0007669"/>
    <property type="project" value="UniProtKB-EC"/>
</dbReference>
<dbReference type="AlphaFoldDB" id="A0A8J5LE72"/>
<gene>
    <name evidence="11" type="ORF">ZIOFF_027608</name>
</gene>
<dbReference type="GO" id="GO:0002161">
    <property type="term" value="F:aminoacyl-tRNA deacylase activity"/>
    <property type="evidence" value="ECO:0007669"/>
    <property type="project" value="InterPro"/>
</dbReference>
<comment type="similarity">
    <text evidence="1">Belongs to the class-I aminoacyl-tRNA synthetase family.</text>
</comment>
<dbReference type="GO" id="GO:0005829">
    <property type="term" value="C:cytosol"/>
    <property type="evidence" value="ECO:0007669"/>
    <property type="project" value="TreeGrafter"/>
</dbReference>
<dbReference type="InterPro" id="IPR025709">
    <property type="entry name" value="Leu_tRNA-synth_edit"/>
</dbReference>
<accession>A0A8J5LE72</accession>
<evidence type="ECO:0000256" key="8">
    <source>
        <dbReference type="ARBA" id="ARBA00023146"/>
    </source>
</evidence>
<sequence>MKDTDATFYQVVVEKKLMRERNLTRHDIGRERFVSEVSSYMRHFVVWEWKNNYGGTILNQECRNHRLVNWDCALRTAISDIEVDLIMRKSKKKLSESLGEIVVATTRVETMLGGTAIAVHSKDKRYSHLHGKSAVVHPFIGRKLPVICDDILVDPEFGTGAVKITPAHDPNDFEVGKRHNLAFINIFTDEGKINSNGGV</sequence>
<evidence type="ECO:0000256" key="5">
    <source>
        <dbReference type="ARBA" id="ARBA00022840"/>
    </source>
</evidence>
<comment type="caution">
    <text evidence="11">The sequence shown here is derived from an EMBL/GenBank/DDBJ whole genome shotgun (WGS) entry which is preliminary data.</text>
</comment>
<dbReference type="SUPFAM" id="SSF50677">
    <property type="entry name" value="ValRS/IleRS/LeuRS editing domain"/>
    <property type="match status" value="1"/>
</dbReference>
<keyword evidence="8" id="KW-0030">Aminoacyl-tRNA synthetase</keyword>
<dbReference type="Proteomes" id="UP000734854">
    <property type="component" value="Unassembled WGS sequence"/>
</dbReference>
<evidence type="ECO:0000313" key="12">
    <source>
        <dbReference type="Proteomes" id="UP000734854"/>
    </source>
</evidence>
<keyword evidence="5" id="KW-0067">ATP-binding</keyword>
<organism evidence="11 12">
    <name type="scientific">Zingiber officinale</name>
    <name type="common">Ginger</name>
    <name type="synonym">Amomum zingiber</name>
    <dbReference type="NCBI Taxonomy" id="94328"/>
    <lineage>
        <taxon>Eukaryota</taxon>
        <taxon>Viridiplantae</taxon>
        <taxon>Streptophyta</taxon>
        <taxon>Embryophyta</taxon>
        <taxon>Tracheophyta</taxon>
        <taxon>Spermatophyta</taxon>
        <taxon>Magnoliopsida</taxon>
        <taxon>Liliopsida</taxon>
        <taxon>Zingiberales</taxon>
        <taxon>Zingiberaceae</taxon>
        <taxon>Zingiber</taxon>
    </lineage>
</organism>
<dbReference type="InterPro" id="IPR009008">
    <property type="entry name" value="Val/Leu/Ile-tRNA-synth_edit"/>
</dbReference>
<evidence type="ECO:0000256" key="9">
    <source>
        <dbReference type="ARBA" id="ARBA00029936"/>
    </source>
</evidence>
<dbReference type="EC" id="6.1.1.9" evidence="2"/>
<evidence type="ECO:0000256" key="1">
    <source>
        <dbReference type="ARBA" id="ARBA00005594"/>
    </source>
</evidence>